<dbReference type="Pfam" id="PF00583">
    <property type="entry name" value="Acetyltransf_1"/>
    <property type="match status" value="1"/>
</dbReference>
<gene>
    <name evidence="4" type="ORF">OJ996_13560</name>
</gene>
<evidence type="ECO:0000256" key="2">
    <source>
        <dbReference type="ARBA" id="ARBA00023315"/>
    </source>
</evidence>
<evidence type="ECO:0000256" key="1">
    <source>
        <dbReference type="ARBA" id="ARBA00022679"/>
    </source>
</evidence>
<dbReference type="CDD" id="cd04301">
    <property type="entry name" value="NAT_SF"/>
    <property type="match status" value="1"/>
</dbReference>
<dbReference type="RefSeq" id="WP_264514144.1">
    <property type="nucleotide sequence ID" value="NZ_JAPDDR010000006.1"/>
</dbReference>
<organism evidence="4 5">
    <name type="scientific">Luteolibacter rhizosphaerae</name>
    <dbReference type="NCBI Taxonomy" id="2989719"/>
    <lineage>
        <taxon>Bacteria</taxon>
        <taxon>Pseudomonadati</taxon>
        <taxon>Verrucomicrobiota</taxon>
        <taxon>Verrucomicrobiia</taxon>
        <taxon>Verrucomicrobiales</taxon>
        <taxon>Verrucomicrobiaceae</taxon>
        <taxon>Luteolibacter</taxon>
    </lineage>
</organism>
<dbReference type="InterPro" id="IPR016181">
    <property type="entry name" value="Acyl_CoA_acyltransferase"/>
</dbReference>
<feature type="domain" description="N-acetyltransferase" evidence="3">
    <location>
        <begin position="5"/>
        <end position="148"/>
    </location>
</feature>
<protein>
    <submittedName>
        <fullName evidence="4">GNAT family N-acetyltransferase</fullName>
    </submittedName>
</protein>
<dbReference type="Gene3D" id="3.40.630.30">
    <property type="match status" value="1"/>
</dbReference>
<dbReference type="SUPFAM" id="SSF55729">
    <property type="entry name" value="Acyl-CoA N-acyltransferases (Nat)"/>
    <property type="match status" value="1"/>
</dbReference>
<keyword evidence="2" id="KW-0012">Acyltransferase</keyword>
<sequence>MSSSFELRAATPDDHNAVFALYENLFRHHVERIWGWDPAWQTANFIKEWQTTRTDLILIPHGLSGYLQVKSEPDHDYILSLGILPESQGQGIGRRIVADLMQAAASRGMPLRLSVFRTNSRALEFYESLGFQTTTETPEFHRLEWTAN</sequence>
<dbReference type="PROSITE" id="PS51186">
    <property type="entry name" value="GNAT"/>
    <property type="match status" value="1"/>
</dbReference>
<dbReference type="Proteomes" id="UP001165653">
    <property type="component" value="Unassembled WGS sequence"/>
</dbReference>
<keyword evidence="5" id="KW-1185">Reference proteome</keyword>
<dbReference type="InterPro" id="IPR050832">
    <property type="entry name" value="Bact_Acetyltransf"/>
</dbReference>
<dbReference type="InterPro" id="IPR000182">
    <property type="entry name" value="GNAT_dom"/>
</dbReference>
<dbReference type="PANTHER" id="PTHR43877">
    <property type="entry name" value="AMINOALKYLPHOSPHONATE N-ACETYLTRANSFERASE-RELATED-RELATED"/>
    <property type="match status" value="1"/>
</dbReference>
<dbReference type="EMBL" id="JAPDDR010000006">
    <property type="protein sequence ID" value="MCW1914609.1"/>
    <property type="molecule type" value="Genomic_DNA"/>
</dbReference>
<evidence type="ECO:0000259" key="3">
    <source>
        <dbReference type="PROSITE" id="PS51186"/>
    </source>
</evidence>
<evidence type="ECO:0000313" key="5">
    <source>
        <dbReference type="Proteomes" id="UP001165653"/>
    </source>
</evidence>
<accession>A0ABT3G543</accession>
<proteinExistence type="predicted"/>
<reference evidence="4" key="1">
    <citation type="submission" date="2022-10" db="EMBL/GenBank/DDBJ databases">
        <title>Luteolibacter sp. GHJ8, whole genome shotgun sequencing project.</title>
        <authorList>
            <person name="Zhao G."/>
            <person name="Shen L."/>
        </authorList>
    </citation>
    <scope>NUCLEOTIDE SEQUENCE</scope>
    <source>
        <strain evidence="4">GHJ8</strain>
    </source>
</reference>
<comment type="caution">
    <text evidence="4">The sequence shown here is derived from an EMBL/GenBank/DDBJ whole genome shotgun (WGS) entry which is preliminary data.</text>
</comment>
<keyword evidence="1" id="KW-0808">Transferase</keyword>
<name>A0ABT3G543_9BACT</name>
<evidence type="ECO:0000313" key="4">
    <source>
        <dbReference type="EMBL" id="MCW1914609.1"/>
    </source>
</evidence>